<dbReference type="CDD" id="cd06583">
    <property type="entry name" value="PGRP"/>
    <property type="match status" value="1"/>
</dbReference>
<name>A0ABS9BQU4_9BACT</name>
<dbReference type="Gene3D" id="2.30.30.40">
    <property type="entry name" value="SH3 Domains"/>
    <property type="match status" value="2"/>
</dbReference>
<gene>
    <name evidence="2" type="ORF">L0U89_04855</name>
</gene>
<dbReference type="InterPro" id="IPR052354">
    <property type="entry name" value="Cell_Wall_Dynamics_Protein"/>
</dbReference>
<dbReference type="GO" id="GO:0008745">
    <property type="term" value="F:N-acetylmuramoyl-L-alanine amidase activity"/>
    <property type="evidence" value="ECO:0007669"/>
    <property type="project" value="UniProtKB-EC"/>
</dbReference>
<dbReference type="PANTHER" id="PTHR34408:SF1">
    <property type="entry name" value="GLYCOSYL HYDROLASE FAMILY 19 DOMAIN-CONTAINING PROTEIN HI_1415"/>
    <property type="match status" value="1"/>
</dbReference>
<protein>
    <submittedName>
        <fullName evidence="2">N-acetylmuramoyl-L-alanine amidase</fullName>
        <ecNumber evidence="2">3.5.1.28</ecNumber>
    </submittedName>
</protein>
<organism evidence="2 3">
    <name type="scientific">Mariniradius sediminis</name>
    <dbReference type="NCBI Taxonomy" id="2909237"/>
    <lineage>
        <taxon>Bacteria</taxon>
        <taxon>Pseudomonadati</taxon>
        <taxon>Bacteroidota</taxon>
        <taxon>Cytophagia</taxon>
        <taxon>Cytophagales</taxon>
        <taxon>Cyclobacteriaceae</taxon>
        <taxon>Mariniradius</taxon>
    </lineage>
</organism>
<comment type="caution">
    <text evidence="2">The sequence shown here is derived from an EMBL/GenBank/DDBJ whole genome shotgun (WGS) entry which is preliminary data.</text>
</comment>
<feature type="domain" description="SH3b" evidence="1">
    <location>
        <begin position="271"/>
        <end position="329"/>
    </location>
</feature>
<feature type="domain" description="SH3b" evidence="1">
    <location>
        <begin position="207"/>
        <end position="270"/>
    </location>
</feature>
<dbReference type="Proteomes" id="UP001201449">
    <property type="component" value="Unassembled WGS sequence"/>
</dbReference>
<accession>A0ABS9BQU4</accession>
<keyword evidence="3" id="KW-1185">Reference proteome</keyword>
<dbReference type="SMART" id="SM00287">
    <property type="entry name" value="SH3b"/>
    <property type="match status" value="2"/>
</dbReference>
<dbReference type="SUPFAM" id="SSF55846">
    <property type="entry name" value="N-acetylmuramoyl-L-alanine amidase-like"/>
    <property type="match status" value="1"/>
</dbReference>
<evidence type="ECO:0000259" key="1">
    <source>
        <dbReference type="SMART" id="SM00287"/>
    </source>
</evidence>
<dbReference type="PANTHER" id="PTHR34408">
    <property type="entry name" value="FAMILY PROTEIN, PUTATIVE-RELATED"/>
    <property type="match status" value="1"/>
</dbReference>
<dbReference type="InterPro" id="IPR036505">
    <property type="entry name" value="Amidase/PGRP_sf"/>
</dbReference>
<dbReference type="InterPro" id="IPR003646">
    <property type="entry name" value="SH3-like_bac-type"/>
</dbReference>
<evidence type="ECO:0000313" key="2">
    <source>
        <dbReference type="EMBL" id="MCF1750392.1"/>
    </source>
</evidence>
<dbReference type="InterPro" id="IPR002502">
    <property type="entry name" value="Amidase_domain"/>
</dbReference>
<dbReference type="Pfam" id="PF08239">
    <property type="entry name" value="SH3_3"/>
    <property type="match status" value="1"/>
</dbReference>
<reference evidence="2 3" key="1">
    <citation type="submission" date="2022-01" db="EMBL/GenBank/DDBJ databases">
        <title>Mariniradius saccharolyticus sp. nov., isolated from sediment of a river.</title>
        <authorList>
            <person name="Liu H."/>
        </authorList>
    </citation>
    <scope>NUCLEOTIDE SEQUENCE [LARGE SCALE GENOMIC DNA]</scope>
    <source>
        <strain evidence="2 3">RY-2</strain>
    </source>
</reference>
<dbReference type="RefSeq" id="WP_234860497.1">
    <property type="nucleotide sequence ID" value="NZ_JAKEVZ010000003.1"/>
</dbReference>
<dbReference type="EMBL" id="JAKEVZ010000003">
    <property type="protein sequence ID" value="MCF1750392.1"/>
    <property type="molecule type" value="Genomic_DNA"/>
</dbReference>
<sequence>MESRHGFTKMTLAEFGTWLGQQRVGRTILHIQQHHTWNPSYAHFDGRNHFERQQAMRNHHIGANGWADIGQHFTTFPDGTILTGRPLERVPACIYGQNSNAICLEHFGNFDRGGDNMTPQQRDTIVKMTAMLCKRFNLPVNVYSIVYHHWFDLSSGVRNNGGRNTKSCPGTNFFGGNSVYDATKHFLPLVQRELDGYQPATSSPNLKGYAVVTASRLNIRDAPTTTALIVADREPLLTGSILRVYDEKNGWSRISNSQSHWVATRFTQPVKYATVKADVLRVRSGPQNTFSMVGTVGKGEELFVVEEIGGWSKISLEDRWVNSGFLNFP</sequence>
<dbReference type="Pfam" id="PF01510">
    <property type="entry name" value="Amidase_2"/>
    <property type="match status" value="1"/>
</dbReference>
<keyword evidence="2" id="KW-0378">Hydrolase</keyword>
<evidence type="ECO:0000313" key="3">
    <source>
        <dbReference type="Proteomes" id="UP001201449"/>
    </source>
</evidence>
<dbReference type="EC" id="3.5.1.28" evidence="2"/>
<dbReference type="Gene3D" id="3.40.80.10">
    <property type="entry name" value="Peptidoglycan recognition protein-like"/>
    <property type="match status" value="1"/>
</dbReference>
<proteinExistence type="predicted"/>